<evidence type="ECO:0000256" key="9">
    <source>
        <dbReference type="ARBA" id="ARBA00022786"/>
    </source>
</evidence>
<keyword evidence="9" id="KW-0833">Ubl conjugation pathway</keyword>
<dbReference type="InterPro" id="IPR036047">
    <property type="entry name" value="F-box-like_dom_sf"/>
</dbReference>
<reference evidence="16" key="1">
    <citation type="submission" date="2021-01" db="EMBL/GenBank/DDBJ databases">
        <authorList>
            <person name="Zahm M."/>
            <person name="Roques C."/>
            <person name="Cabau C."/>
            <person name="Klopp C."/>
            <person name="Donnadieu C."/>
            <person name="Jouanno E."/>
            <person name="Lampietro C."/>
            <person name="Louis A."/>
            <person name="Herpin A."/>
            <person name="Echchiki A."/>
            <person name="Berthelot C."/>
            <person name="Parey E."/>
            <person name="Roest-Crollius H."/>
            <person name="Braasch I."/>
            <person name="Postlethwait J."/>
            <person name="Bobe J."/>
            <person name="Montfort J."/>
            <person name="Bouchez O."/>
            <person name="Begum T."/>
            <person name="Mejri S."/>
            <person name="Adams A."/>
            <person name="Chen W.-J."/>
            <person name="Guiguen Y."/>
        </authorList>
    </citation>
    <scope>NUCLEOTIDE SEQUENCE</scope>
    <source>
        <tissue evidence="16">Blood</tissue>
    </source>
</reference>
<keyword evidence="17" id="KW-1185">Reference proteome</keyword>
<keyword evidence="8" id="KW-0498">Mitosis</keyword>
<dbReference type="GO" id="GO:0005634">
    <property type="term" value="C:nucleus"/>
    <property type="evidence" value="ECO:0007669"/>
    <property type="project" value="UniProtKB-SubCell"/>
</dbReference>
<evidence type="ECO:0000256" key="13">
    <source>
        <dbReference type="PROSITE-ProRule" id="PRU01220"/>
    </source>
</evidence>
<dbReference type="Pfam" id="PF00646">
    <property type="entry name" value="F-box"/>
    <property type="match status" value="1"/>
</dbReference>
<dbReference type="GO" id="GO:0005737">
    <property type="term" value="C:cytoplasm"/>
    <property type="evidence" value="ECO:0007669"/>
    <property type="project" value="UniProtKB-SubCell"/>
</dbReference>
<evidence type="ECO:0000256" key="4">
    <source>
        <dbReference type="ARBA" id="ARBA00022490"/>
    </source>
</evidence>
<dbReference type="Proteomes" id="UP000829720">
    <property type="component" value="Unassembled WGS sequence"/>
</dbReference>
<dbReference type="GO" id="GO:0045835">
    <property type="term" value="P:negative regulation of meiotic nuclear division"/>
    <property type="evidence" value="ECO:0007669"/>
    <property type="project" value="InterPro"/>
</dbReference>
<name>A0A8T3CML7_9TELE</name>
<evidence type="ECO:0000313" key="16">
    <source>
        <dbReference type="EMBL" id="KAI1886379.1"/>
    </source>
</evidence>
<comment type="pathway">
    <text evidence="3">Protein modification; protein ubiquitination.</text>
</comment>
<dbReference type="GO" id="GO:0051301">
    <property type="term" value="P:cell division"/>
    <property type="evidence" value="ECO:0007669"/>
    <property type="project" value="UniProtKB-KW"/>
</dbReference>
<feature type="region of interest" description="Disordered" evidence="14">
    <location>
        <begin position="267"/>
        <end position="287"/>
    </location>
</feature>
<dbReference type="Gene3D" id="1.20.1280.50">
    <property type="match status" value="1"/>
</dbReference>
<accession>A0A8T3CML7</accession>
<evidence type="ECO:0000256" key="3">
    <source>
        <dbReference type="ARBA" id="ARBA00004906"/>
    </source>
</evidence>
<keyword evidence="6" id="KW-0479">Metal-binding</keyword>
<dbReference type="AlphaFoldDB" id="A0A8T3CML7"/>
<evidence type="ECO:0000259" key="15">
    <source>
        <dbReference type="PROSITE" id="PS51872"/>
    </source>
</evidence>
<keyword evidence="5" id="KW-0132">Cell division</keyword>
<evidence type="ECO:0000256" key="8">
    <source>
        <dbReference type="ARBA" id="ARBA00022776"/>
    </source>
</evidence>
<sequence>MKSPFTKPELPLIYGMDRCDKEVPNRISPKKSGAGADAKPHPPAPCVKAIDFYSCENVNGRGAHNKENHEDSLYTSNTSITSVSDFDSDVVLGCSGFTEDSGYGSPVQLDDASPALTPAGGDSLFDASPSDPKLPVLQFQRAVCKELREGYRKNRRFDWAVLRELAGRFGLHNVIGGKMGLEYVDVLQALMKREMKHILTNILLLLEDVDLVNCKKVSKTWRRIICSDPRAKRRCVEAEKRLGDLRPIGSLFTRDIAPSRVALTGIQGLSSTPIPKPSRPPCSSSPKTRFREFQQVGSTVKQHESLKACRRCGFPAKCDPGMSRATCTRQSCGFQSCTLCQAEYHGSTSCRLGVLRTPAGTKNTLIIGSAQSRRNVKRL</sequence>
<feature type="domain" description="ZBR-type" evidence="15">
    <location>
        <begin position="305"/>
        <end position="353"/>
    </location>
</feature>
<evidence type="ECO:0000256" key="5">
    <source>
        <dbReference type="ARBA" id="ARBA00022618"/>
    </source>
</evidence>
<dbReference type="PANTHER" id="PTHR15493:SF8">
    <property type="entry name" value="F-BOX ONLY PROTEIN 5"/>
    <property type="match status" value="1"/>
</dbReference>
<dbReference type="InterPro" id="IPR001810">
    <property type="entry name" value="F-box_dom"/>
</dbReference>
<keyword evidence="12" id="KW-0131">Cell cycle</keyword>
<comment type="caution">
    <text evidence="16">The sequence shown here is derived from an EMBL/GenBank/DDBJ whole genome shotgun (WGS) entry which is preliminary data.</text>
</comment>
<dbReference type="GO" id="GO:0008270">
    <property type="term" value="F:zinc ion binding"/>
    <property type="evidence" value="ECO:0007669"/>
    <property type="project" value="UniProtKB-KW"/>
</dbReference>
<evidence type="ECO:0000256" key="1">
    <source>
        <dbReference type="ARBA" id="ARBA00004123"/>
    </source>
</evidence>
<dbReference type="SMART" id="SM00647">
    <property type="entry name" value="IBR"/>
    <property type="match status" value="1"/>
</dbReference>
<dbReference type="SUPFAM" id="SSF57850">
    <property type="entry name" value="RING/U-box"/>
    <property type="match status" value="1"/>
</dbReference>
<evidence type="ECO:0000256" key="14">
    <source>
        <dbReference type="SAM" id="MobiDB-lite"/>
    </source>
</evidence>
<keyword evidence="11" id="KW-0539">Nucleus</keyword>
<evidence type="ECO:0000313" key="17">
    <source>
        <dbReference type="Proteomes" id="UP000829720"/>
    </source>
</evidence>
<organism evidence="16 17">
    <name type="scientific">Albula goreensis</name>
    <dbReference type="NCBI Taxonomy" id="1534307"/>
    <lineage>
        <taxon>Eukaryota</taxon>
        <taxon>Metazoa</taxon>
        <taxon>Chordata</taxon>
        <taxon>Craniata</taxon>
        <taxon>Vertebrata</taxon>
        <taxon>Euteleostomi</taxon>
        <taxon>Actinopterygii</taxon>
        <taxon>Neopterygii</taxon>
        <taxon>Teleostei</taxon>
        <taxon>Albuliformes</taxon>
        <taxon>Albulidae</taxon>
        <taxon>Albula</taxon>
    </lineage>
</organism>
<keyword evidence="10" id="KW-0862">Zinc</keyword>
<dbReference type="GO" id="GO:0007088">
    <property type="term" value="P:regulation of mitotic nuclear division"/>
    <property type="evidence" value="ECO:0007669"/>
    <property type="project" value="InterPro"/>
</dbReference>
<dbReference type="InterPro" id="IPR047147">
    <property type="entry name" value="FBX5_43"/>
</dbReference>
<proteinExistence type="predicted"/>
<dbReference type="SUPFAM" id="SSF81383">
    <property type="entry name" value="F-box domain"/>
    <property type="match status" value="1"/>
</dbReference>
<evidence type="ECO:0000256" key="2">
    <source>
        <dbReference type="ARBA" id="ARBA00004496"/>
    </source>
</evidence>
<gene>
    <name evidence="16" type="ORF">AGOR_G00213410</name>
</gene>
<evidence type="ECO:0000256" key="10">
    <source>
        <dbReference type="ARBA" id="ARBA00022833"/>
    </source>
</evidence>
<keyword evidence="4" id="KW-0963">Cytoplasm</keyword>
<dbReference type="OrthoDB" id="9984940at2759"/>
<evidence type="ECO:0000256" key="12">
    <source>
        <dbReference type="ARBA" id="ARBA00023306"/>
    </source>
</evidence>
<keyword evidence="7 13" id="KW-0863">Zinc-finger</keyword>
<evidence type="ECO:0000256" key="6">
    <source>
        <dbReference type="ARBA" id="ARBA00022723"/>
    </source>
</evidence>
<feature type="region of interest" description="Disordered" evidence="14">
    <location>
        <begin position="22"/>
        <end position="41"/>
    </location>
</feature>
<dbReference type="EMBL" id="JAERUA010000020">
    <property type="protein sequence ID" value="KAI1886379.1"/>
    <property type="molecule type" value="Genomic_DNA"/>
</dbReference>
<dbReference type="InterPro" id="IPR044064">
    <property type="entry name" value="ZF_ZBR"/>
</dbReference>
<dbReference type="PANTHER" id="PTHR15493">
    <property type="entry name" value="F-BOX ONLY PROTEIN 5 AND 43"/>
    <property type="match status" value="1"/>
</dbReference>
<protein>
    <recommendedName>
        <fullName evidence="15">ZBR-type domain-containing protein</fullName>
    </recommendedName>
</protein>
<evidence type="ECO:0000256" key="11">
    <source>
        <dbReference type="ARBA" id="ARBA00023242"/>
    </source>
</evidence>
<comment type="subcellular location">
    <subcellularLocation>
        <location evidence="2">Cytoplasm</location>
    </subcellularLocation>
    <subcellularLocation>
        <location evidence="1">Nucleus</location>
    </subcellularLocation>
</comment>
<dbReference type="InterPro" id="IPR002867">
    <property type="entry name" value="IBR_dom"/>
</dbReference>
<dbReference type="Gene3D" id="2.20.25.20">
    <property type="match status" value="1"/>
</dbReference>
<dbReference type="PROSITE" id="PS51872">
    <property type="entry name" value="ZF_ZBR"/>
    <property type="match status" value="1"/>
</dbReference>
<evidence type="ECO:0000256" key="7">
    <source>
        <dbReference type="ARBA" id="ARBA00022771"/>
    </source>
</evidence>